<dbReference type="Pfam" id="PF13649">
    <property type="entry name" value="Methyltransf_25"/>
    <property type="match status" value="1"/>
</dbReference>
<dbReference type="GO" id="GO:0032259">
    <property type="term" value="P:methylation"/>
    <property type="evidence" value="ECO:0007669"/>
    <property type="project" value="UniProtKB-KW"/>
</dbReference>
<sequence>MSYANRSFEARVASSYDALSRYYDLLSGKAEQRLTLKALDMFNPDANSRMLDIGCGTGNALLAMLDRYPVTLKVTGLDISKGMCRVAQQKLRRKKVANSVGLYCANVLNAPFPDRLFDGILLSFTFELFPEDLFSPLLQECRRLLKPGGSLVLVSMAAAQKAGLVYRLYLWAHRKYPQWIDCRPVDAARILEDNGFQVTERETYNLFGLPVDSLLAI</sequence>
<comment type="caution">
    <text evidence="2">The sequence shown here is derived from an EMBL/GenBank/DDBJ whole genome shotgun (WGS) entry which is preliminary data.</text>
</comment>
<reference evidence="2 3" key="1">
    <citation type="submission" date="2018-08" db="EMBL/GenBank/DDBJ databases">
        <title>Genomic Encyclopedia of Type Strains, Phase IV (KMG-IV): sequencing the most valuable type-strain genomes for metagenomic binning, comparative biology and taxonomic classification.</title>
        <authorList>
            <person name="Goeker M."/>
        </authorList>
    </citation>
    <scope>NUCLEOTIDE SEQUENCE [LARGE SCALE GENOMIC DNA]</scope>
    <source>
        <strain evidence="2 3">DSM 23923</strain>
    </source>
</reference>
<evidence type="ECO:0000313" key="3">
    <source>
        <dbReference type="Proteomes" id="UP000256388"/>
    </source>
</evidence>
<keyword evidence="2" id="KW-0808">Transferase</keyword>
<dbReference type="PANTHER" id="PTHR42912">
    <property type="entry name" value="METHYLTRANSFERASE"/>
    <property type="match status" value="1"/>
</dbReference>
<dbReference type="Proteomes" id="UP000256388">
    <property type="component" value="Unassembled WGS sequence"/>
</dbReference>
<dbReference type="AlphaFoldDB" id="A0A3E0A7R8"/>
<dbReference type="PANTHER" id="PTHR42912:SF80">
    <property type="entry name" value="METHYLTRANSFERASE DOMAIN-CONTAINING PROTEIN"/>
    <property type="match status" value="1"/>
</dbReference>
<dbReference type="SUPFAM" id="SSF53335">
    <property type="entry name" value="S-adenosyl-L-methionine-dependent methyltransferases"/>
    <property type="match status" value="1"/>
</dbReference>
<protein>
    <submittedName>
        <fullName evidence="2">Demethylmenaquinone methyltransferase/2-methoxy-6-polyprenyl-1,4-benzoquinol methylase</fullName>
    </submittedName>
</protein>
<dbReference type="InterPro" id="IPR029063">
    <property type="entry name" value="SAM-dependent_MTases_sf"/>
</dbReference>
<dbReference type="EMBL" id="QUMS01000003">
    <property type="protein sequence ID" value="REG06996.1"/>
    <property type="molecule type" value="Genomic_DNA"/>
</dbReference>
<dbReference type="InterPro" id="IPR050508">
    <property type="entry name" value="Methyltransf_Superfamily"/>
</dbReference>
<evidence type="ECO:0000259" key="1">
    <source>
        <dbReference type="Pfam" id="PF13649"/>
    </source>
</evidence>
<dbReference type="GO" id="GO:0008168">
    <property type="term" value="F:methyltransferase activity"/>
    <property type="evidence" value="ECO:0007669"/>
    <property type="project" value="UniProtKB-KW"/>
</dbReference>
<dbReference type="OrthoDB" id="147370at2"/>
<organism evidence="2 3">
    <name type="scientific">Pelolinea submarina</name>
    <dbReference type="NCBI Taxonomy" id="913107"/>
    <lineage>
        <taxon>Bacteria</taxon>
        <taxon>Bacillati</taxon>
        <taxon>Chloroflexota</taxon>
        <taxon>Anaerolineae</taxon>
        <taxon>Anaerolineales</taxon>
        <taxon>Anaerolineaceae</taxon>
        <taxon>Pelolinea</taxon>
    </lineage>
</organism>
<dbReference type="CDD" id="cd02440">
    <property type="entry name" value="AdoMet_MTases"/>
    <property type="match status" value="1"/>
</dbReference>
<keyword evidence="2" id="KW-0489">Methyltransferase</keyword>
<evidence type="ECO:0000313" key="2">
    <source>
        <dbReference type="EMBL" id="REG06996.1"/>
    </source>
</evidence>
<gene>
    <name evidence="2" type="ORF">DFR64_2198</name>
</gene>
<keyword evidence="3" id="KW-1185">Reference proteome</keyword>
<accession>A0A3E0A7R8</accession>
<dbReference type="InterPro" id="IPR041698">
    <property type="entry name" value="Methyltransf_25"/>
</dbReference>
<feature type="domain" description="Methyltransferase" evidence="1">
    <location>
        <begin position="51"/>
        <end position="149"/>
    </location>
</feature>
<dbReference type="RefSeq" id="WP_116225477.1">
    <property type="nucleotide sequence ID" value="NZ_AP018437.1"/>
</dbReference>
<dbReference type="Gene3D" id="3.40.50.150">
    <property type="entry name" value="Vaccinia Virus protein VP39"/>
    <property type="match status" value="1"/>
</dbReference>
<proteinExistence type="predicted"/>
<name>A0A3E0A7R8_9CHLR</name>